<dbReference type="Pfam" id="PF03407">
    <property type="entry name" value="Nucleotid_trans"/>
    <property type="match status" value="1"/>
</dbReference>
<dbReference type="InterPro" id="IPR052636">
    <property type="entry name" value="UDP-D-xylose:L-fucose_XylT"/>
</dbReference>
<dbReference type="Proteomes" id="UP000198341">
    <property type="component" value="Chromosome 1"/>
</dbReference>
<dbReference type="KEGG" id="bpg:Bathy01g05440"/>
<evidence type="ECO:0000313" key="4">
    <source>
        <dbReference type="EMBL" id="CCO14438.1"/>
    </source>
</evidence>
<dbReference type="AlphaFoldDB" id="K8EYZ9"/>
<evidence type="ECO:0000313" key="5">
    <source>
        <dbReference type="Proteomes" id="UP000198341"/>
    </source>
</evidence>
<feature type="region of interest" description="Disordered" evidence="1">
    <location>
        <begin position="154"/>
        <end position="175"/>
    </location>
</feature>
<evidence type="ECO:0000256" key="1">
    <source>
        <dbReference type="SAM" id="MobiDB-lite"/>
    </source>
</evidence>
<dbReference type="PANTHER" id="PTHR47032">
    <property type="entry name" value="UDP-D-XYLOSE:L-FUCOSE ALPHA-1,3-D-XYLOSYLTRANSFERASE-RELATED"/>
    <property type="match status" value="1"/>
</dbReference>
<evidence type="ECO:0000259" key="3">
    <source>
        <dbReference type="Pfam" id="PF03407"/>
    </source>
</evidence>
<name>K8EYZ9_9CHLO</name>
<reference evidence="4 5" key="1">
    <citation type="submission" date="2011-10" db="EMBL/GenBank/DDBJ databases">
        <authorList>
            <person name="Genoscope - CEA"/>
        </authorList>
    </citation>
    <scope>NUCLEOTIDE SEQUENCE [LARGE SCALE GENOMIC DNA]</scope>
    <source>
        <strain evidence="4 5">RCC 1105</strain>
    </source>
</reference>
<gene>
    <name evidence="4" type="ORF">Bathy01g05440</name>
</gene>
<evidence type="ECO:0000256" key="2">
    <source>
        <dbReference type="SAM" id="SignalP"/>
    </source>
</evidence>
<dbReference type="GeneID" id="19018279"/>
<keyword evidence="2" id="KW-0732">Signal</keyword>
<dbReference type="EMBL" id="FO082278">
    <property type="protein sequence ID" value="CCO14438.1"/>
    <property type="molecule type" value="Genomic_DNA"/>
</dbReference>
<dbReference type="OrthoDB" id="540503at2759"/>
<dbReference type="RefSeq" id="XP_007515559.1">
    <property type="nucleotide sequence ID" value="XM_007515497.1"/>
</dbReference>
<feature type="domain" description="Nucleotide-diphospho-sugar transferase" evidence="3">
    <location>
        <begin position="182"/>
        <end position="340"/>
    </location>
</feature>
<sequence length="383" mass="43256">MSSPFFVFFFLVFFFGGGGTIHIARGEESVSAMTIRGGGGGGGIRRRRPKRREEEACGCEIGVEEYDAHEESNWWDTRTKIPFASAKDALEKMSFNNSVLVMMTNAGEVDLLDNYLCSLRLSGLNKYIVFATDERAMKHLEYRGYNAVDGTNIIKNNNNNAKKKEGDSKEENEEEEEKIKTEIKLSSKDAEFGRKAWKRLTQAKLKIVEFVLKSGYDAFLTDVDIVAFHNFMPELIKTSEKNLWLRDGQEVNTGFYFMRKKSSNLNLLEAAFQRIKETHGSHDDQKIINAIMKSSQRKFLPTPEYANGCFMKTESGRTAVANGKVKAVHVNCAQSKVVKHKIMCRRGLWFCRQPPTSAHVAHDGGQTCVKPGGTYVVNDERKV</sequence>
<proteinExistence type="predicted"/>
<keyword evidence="5" id="KW-1185">Reference proteome</keyword>
<dbReference type="PANTHER" id="PTHR47032:SF1">
    <property type="entry name" value="UDP-D-XYLOSE:L-FUCOSE ALPHA-1,3-D-XYLOSYLTRANSFERASE-RELATED"/>
    <property type="match status" value="1"/>
</dbReference>
<dbReference type="GO" id="GO:0016757">
    <property type="term" value="F:glycosyltransferase activity"/>
    <property type="evidence" value="ECO:0007669"/>
    <property type="project" value="TreeGrafter"/>
</dbReference>
<feature type="signal peptide" evidence="2">
    <location>
        <begin position="1"/>
        <end position="20"/>
    </location>
</feature>
<dbReference type="GO" id="GO:0005794">
    <property type="term" value="C:Golgi apparatus"/>
    <property type="evidence" value="ECO:0007669"/>
    <property type="project" value="TreeGrafter"/>
</dbReference>
<feature type="chain" id="PRO_5030173268" description="Nucleotide-diphospho-sugar transferase domain-containing protein" evidence="2">
    <location>
        <begin position="21"/>
        <end position="383"/>
    </location>
</feature>
<organism evidence="4 5">
    <name type="scientific">Bathycoccus prasinos</name>
    <dbReference type="NCBI Taxonomy" id="41875"/>
    <lineage>
        <taxon>Eukaryota</taxon>
        <taxon>Viridiplantae</taxon>
        <taxon>Chlorophyta</taxon>
        <taxon>Mamiellophyceae</taxon>
        <taxon>Mamiellales</taxon>
        <taxon>Bathycoccaceae</taxon>
        <taxon>Bathycoccus</taxon>
    </lineage>
</organism>
<protein>
    <recommendedName>
        <fullName evidence="3">Nucleotide-diphospho-sugar transferase domain-containing protein</fullName>
    </recommendedName>
</protein>
<dbReference type="InterPro" id="IPR005069">
    <property type="entry name" value="Nucl-diP-sugar_transferase"/>
</dbReference>
<accession>K8EYZ9</accession>